<accession>A0A183CH62</accession>
<sequence length="181" mass="19334">MLSIVIVCLLWQSSISAPQYPCCPGSQIVVSLMNSHIGTFSSSMSQTELCSSAEELERNLRSELNQTSGCRNGGGQSLLGSIDDQLSTSNGCERSLGFARAMFDLAAAAADHAGNNNAWSTLFEQFNNQITVIDKNCDKLEMRIVKVNFTSPRGGSAAHRRVPGPDTVIAIPGESGSHNKP</sequence>
<dbReference type="Proteomes" id="UP000050741">
    <property type="component" value="Unassembled WGS sequence"/>
</dbReference>
<organism evidence="3 4">
    <name type="scientific">Globodera pallida</name>
    <name type="common">Potato cyst nematode worm</name>
    <name type="synonym">Heterodera pallida</name>
    <dbReference type="NCBI Taxonomy" id="36090"/>
    <lineage>
        <taxon>Eukaryota</taxon>
        <taxon>Metazoa</taxon>
        <taxon>Ecdysozoa</taxon>
        <taxon>Nematoda</taxon>
        <taxon>Chromadorea</taxon>
        <taxon>Rhabditida</taxon>
        <taxon>Tylenchina</taxon>
        <taxon>Tylenchomorpha</taxon>
        <taxon>Tylenchoidea</taxon>
        <taxon>Heteroderidae</taxon>
        <taxon>Heteroderinae</taxon>
        <taxon>Globodera</taxon>
    </lineage>
</organism>
<protein>
    <submittedName>
        <fullName evidence="4">Effector protein</fullName>
    </submittedName>
</protein>
<reference evidence="3" key="1">
    <citation type="submission" date="2014-05" db="EMBL/GenBank/DDBJ databases">
        <title>The genome and life-stage specific transcriptomes of Globodera pallida elucidate key aspects of plant parasitism by a cyst nematode.</title>
        <authorList>
            <person name="Cotton J.A."/>
            <person name="Lilley C.J."/>
            <person name="Jones L.M."/>
            <person name="Kikuchi T."/>
            <person name="Reid A.J."/>
            <person name="Thorpe P."/>
            <person name="Tsai I.J."/>
            <person name="Beasley H."/>
            <person name="Blok V."/>
            <person name="Cock P.J.A."/>
            <person name="Van den Akker S.E."/>
            <person name="Holroyd N."/>
            <person name="Hunt M."/>
            <person name="Mantelin S."/>
            <person name="Naghra H."/>
            <person name="Pain A."/>
            <person name="Palomares-Rius J.E."/>
            <person name="Zarowiecki M."/>
            <person name="Berriman M."/>
            <person name="Jones J.T."/>
            <person name="Urwin P.E."/>
        </authorList>
    </citation>
    <scope>NUCLEOTIDE SEQUENCE [LARGE SCALE GENOMIC DNA]</scope>
    <source>
        <strain evidence="3">Lindley</strain>
    </source>
</reference>
<dbReference type="AlphaFoldDB" id="A0A183CH62"/>
<evidence type="ECO:0000256" key="1">
    <source>
        <dbReference type="SAM" id="MobiDB-lite"/>
    </source>
</evidence>
<keyword evidence="2" id="KW-0732">Signal</keyword>
<feature type="region of interest" description="Disordered" evidence="1">
    <location>
        <begin position="153"/>
        <end position="181"/>
    </location>
</feature>
<evidence type="ECO:0000256" key="2">
    <source>
        <dbReference type="SAM" id="SignalP"/>
    </source>
</evidence>
<dbReference type="WBParaSite" id="GPLIN_001221800">
    <property type="protein sequence ID" value="GPLIN_001221800"/>
    <property type="gene ID" value="GPLIN_001221800"/>
</dbReference>
<evidence type="ECO:0000313" key="4">
    <source>
        <dbReference type="WBParaSite" id="GPLIN_001221800"/>
    </source>
</evidence>
<reference evidence="4" key="2">
    <citation type="submission" date="2016-06" db="UniProtKB">
        <authorList>
            <consortium name="WormBaseParasite"/>
        </authorList>
    </citation>
    <scope>IDENTIFICATION</scope>
</reference>
<evidence type="ECO:0000313" key="3">
    <source>
        <dbReference type="Proteomes" id="UP000050741"/>
    </source>
</evidence>
<feature type="signal peptide" evidence="2">
    <location>
        <begin position="1"/>
        <end position="16"/>
    </location>
</feature>
<proteinExistence type="predicted"/>
<keyword evidence="3" id="KW-1185">Reference proteome</keyword>
<feature type="chain" id="PRO_5008147592" evidence="2">
    <location>
        <begin position="17"/>
        <end position="181"/>
    </location>
</feature>
<name>A0A183CH62_GLOPA</name>